<dbReference type="GO" id="GO:0016740">
    <property type="term" value="F:transferase activity"/>
    <property type="evidence" value="ECO:0007669"/>
    <property type="project" value="UniProtKB-KW"/>
</dbReference>
<dbReference type="InterPro" id="IPR011009">
    <property type="entry name" value="Kinase-like_dom_sf"/>
</dbReference>
<dbReference type="SUPFAM" id="SSF56112">
    <property type="entry name" value="Protein kinase-like (PK-like)"/>
    <property type="match status" value="1"/>
</dbReference>
<evidence type="ECO:0000313" key="2">
    <source>
        <dbReference type="EMBL" id="MBA8956727.1"/>
    </source>
</evidence>
<feature type="domain" description="Aminoglycoside phosphotransferase" evidence="1">
    <location>
        <begin position="40"/>
        <end position="261"/>
    </location>
</feature>
<dbReference type="AlphaFoldDB" id="A0A7W3QRL2"/>
<gene>
    <name evidence="2" type="ORF">HNR61_008416</name>
</gene>
<accession>A0A7W3QRL2</accession>
<organism evidence="2 3">
    <name type="scientific">Actinomadura namibiensis</name>
    <dbReference type="NCBI Taxonomy" id="182080"/>
    <lineage>
        <taxon>Bacteria</taxon>
        <taxon>Bacillati</taxon>
        <taxon>Actinomycetota</taxon>
        <taxon>Actinomycetes</taxon>
        <taxon>Streptosporangiales</taxon>
        <taxon>Thermomonosporaceae</taxon>
        <taxon>Actinomadura</taxon>
    </lineage>
</organism>
<comment type="caution">
    <text evidence="2">The sequence shown here is derived from an EMBL/GenBank/DDBJ whole genome shotgun (WGS) entry which is preliminary data.</text>
</comment>
<dbReference type="Gene3D" id="1.10.510.10">
    <property type="entry name" value="Transferase(Phosphotransferase) domain 1"/>
    <property type="match status" value="1"/>
</dbReference>
<keyword evidence="3" id="KW-1185">Reference proteome</keyword>
<evidence type="ECO:0000259" key="1">
    <source>
        <dbReference type="Pfam" id="PF01636"/>
    </source>
</evidence>
<dbReference type="EMBL" id="JACJIA010000017">
    <property type="protein sequence ID" value="MBA8956727.1"/>
    <property type="molecule type" value="Genomic_DNA"/>
</dbReference>
<dbReference type="Proteomes" id="UP000572680">
    <property type="component" value="Unassembled WGS sequence"/>
</dbReference>
<protein>
    <submittedName>
        <fullName evidence="2">Spectinomycin phosphotransferase</fullName>
    </submittedName>
</protein>
<name>A0A7W3QRL2_ACTNM</name>
<sequence>MLERPEDLREEELLRTLGEWGLGDVSLTYAAVGFGDHHWVAEADRRWFVTVADLVTKGDTLDGLRAAMDTAYELRERDGLDFVVAPLPTPAGQTVRPLGPRYAVSVFPFLDGVCGEFGREWTPRERADVLDLLAVLHRQRPPAAAPVLRPELGLRGLLEKALAGSLQWAEGPFSDPARNLLREYAPVLRQRLAEFDALVTELDGAPVVTHGEPHPGNLLSHDGGYALVDWDTAGLAPPERDLWSVVRGPDDLARYAEISGRAPDPAALCLYRLRWDLEETCVYTDWFRSPHVRSPDMEEGWNGLVETLRNLAHER</sequence>
<keyword evidence="2" id="KW-0808">Transferase</keyword>
<proteinExistence type="predicted"/>
<dbReference type="Pfam" id="PF01636">
    <property type="entry name" value="APH"/>
    <property type="match status" value="1"/>
</dbReference>
<dbReference type="RefSeq" id="WP_182848611.1">
    <property type="nucleotide sequence ID" value="NZ_BAAALP010000038.1"/>
</dbReference>
<dbReference type="InterPro" id="IPR002575">
    <property type="entry name" value="Aminoglycoside_PTrfase"/>
</dbReference>
<reference evidence="2 3" key="1">
    <citation type="submission" date="2020-08" db="EMBL/GenBank/DDBJ databases">
        <title>Genomic Encyclopedia of Type Strains, Phase IV (KMG-IV): sequencing the most valuable type-strain genomes for metagenomic binning, comparative biology and taxonomic classification.</title>
        <authorList>
            <person name="Goeker M."/>
        </authorList>
    </citation>
    <scope>NUCLEOTIDE SEQUENCE [LARGE SCALE GENOMIC DNA]</scope>
    <source>
        <strain evidence="2 3">DSM 44197</strain>
    </source>
</reference>
<evidence type="ECO:0000313" key="3">
    <source>
        <dbReference type="Proteomes" id="UP000572680"/>
    </source>
</evidence>